<keyword evidence="3 7" id="KW-1003">Cell membrane</keyword>
<dbReference type="PANTHER" id="PTHR30353:SF0">
    <property type="entry name" value="TRANSMEMBRANE PROTEIN"/>
    <property type="match status" value="1"/>
</dbReference>
<evidence type="ECO:0000256" key="7">
    <source>
        <dbReference type="RuleBase" id="RU367016"/>
    </source>
</evidence>
<gene>
    <name evidence="10" type="ORF">ACFQKB_32255</name>
</gene>
<feature type="compositionally biased region" description="Low complexity" evidence="8">
    <location>
        <begin position="222"/>
        <end position="236"/>
    </location>
</feature>
<comment type="subcellular location">
    <subcellularLocation>
        <location evidence="1 7">Cell membrane</location>
        <topology evidence="1 7">Multi-pass membrane protein</topology>
    </subcellularLocation>
</comment>
<dbReference type="EMBL" id="JBHSXS010000027">
    <property type="protein sequence ID" value="MFC6884471.1"/>
    <property type="molecule type" value="Genomic_DNA"/>
</dbReference>
<evidence type="ECO:0000256" key="5">
    <source>
        <dbReference type="ARBA" id="ARBA00022989"/>
    </source>
</evidence>
<proteinExistence type="inferred from homology"/>
<dbReference type="InterPro" id="IPR032818">
    <property type="entry name" value="DedA-like"/>
</dbReference>
<dbReference type="InterPro" id="IPR032816">
    <property type="entry name" value="VTT_dom"/>
</dbReference>
<organism evidence="10 11">
    <name type="scientific">Actinomadura yumaensis</name>
    <dbReference type="NCBI Taxonomy" id="111807"/>
    <lineage>
        <taxon>Bacteria</taxon>
        <taxon>Bacillati</taxon>
        <taxon>Actinomycetota</taxon>
        <taxon>Actinomycetes</taxon>
        <taxon>Streptosporangiales</taxon>
        <taxon>Thermomonosporaceae</taxon>
        <taxon>Actinomadura</taxon>
    </lineage>
</organism>
<evidence type="ECO:0000256" key="1">
    <source>
        <dbReference type="ARBA" id="ARBA00004651"/>
    </source>
</evidence>
<evidence type="ECO:0000256" key="6">
    <source>
        <dbReference type="ARBA" id="ARBA00023136"/>
    </source>
</evidence>
<feature type="transmembrane region" description="Helical" evidence="7">
    <location>
        <begin position="54"/>
        <end position="75"/>
    </location>
</feature>
<dbReference type="PANTHER" id="PTHR30353">
    <property type="entry name" value="INNER MEMBRANE PROTEIN DEDA-RELATED"/>
    <property type="match status" value="1"/>
</dbReference>
<evidence type="ECO:0000256" key="8">
    <source>
        <dbReference type="SAM" id="MobiDB-lite"/>
    </source>
</evidence>
<keyword evidence="5 7" id="KW-1133">Transmembrane helix</keyword>
<dbReference type="Proteomes" id="UP001596380">
    <property type="component" value="Unassembled WGS sequence"/>
</dbReference>
<keyword evidence="4 7" id="KW-0812">Transmembrane</keyword>
<evidence type="ECO:0000256" key="2">
    <source>
        <dbReference type="ARBA" id="ARBA00010792"/>
    </source>
</evidence>
<feature type="region of interest" description="Disordered" evidence="8">
    <location>
        <begin position="198"/>
        <end position="252"/>
    </location>
</feature>
<sequence length="252" mass="25954">MDAVIDLLHTAVTSPWFYLALFAVAVIDGFFPVVPSESMVITGGVYAASGEPEVGLVVALAALGAFIGDHVAYGIGRLSGGRVERGLRAGTRRHGAFVWARRTMAERGGLILVVARYVPGGRTAVTMTMGVVGYRLRSFSLFAGIAALSWALYGTLLGYVGGMAFENDPVKGVGVGLGLALGVTGVVEGVRYVRGRRRRRRSEGDGEVPPGGVRSDGEREAVAAGVAGAGPADASGESGTLSASEVADRGSR</sequence>
<comment type="similarity">
    <text evidence="2 7">Belongs to the DedA family.</text>
</comment>
<feature type="transmembrane region" description="Helical" evidence="7">
    <location>
        <begin position="16"/>
        <end position="34"/>
    </location>
</feature>
<dbReference type="RefSeq" id="WP_378063814.1">
    <property type="nucleotide sequence ID" value="NZ_JBHSXS010000027.1"/>
</dbReference>
<feature type="domain" description="VTT" evidence="9">
    <location>
        <begin position="34"/>
        <end position="159"/>
    </location>
</feature>
<keyword evidence="11" id="KW-1185">Reference proteome</keyword>
<evidence type="ECO:0000313" key="11">
    <source>
        <dbReference type="Proteomes" id="UP001596380"/>
    </source>
</evidence>
<feature type="transmembrane region" description="Helical" evidence="7">
    <location>
        <begin position="139"/>
        <end position="160"/>
    </location>
</feature>
<evidence type="ECO:0000259" key="9">
    <source>
        <dbReference type="Pfam" id="PF09335"/>
    </source>
</evidence>
<reference evidence="11" key="1">
    <citation type="journal article" date="2019" name="Int. J. Syst. Evol. Microbiol.">
        <title>The Global Catalogue of Microorganisms (GCM) 10K type strain sequencing project: providing services to taxonomists for standard genome sequencing and annotation.</title>
        <authorList>
            <consortium name="The Broad Institute Genomics Platform"/>
            <consortium name="The Broad Institute Genome Sequencing Center for Infectious Disease"/>
            <person name="Wu L."/>
            <person name="Ma J."/>
        </authorList>
    </citation>
    <scope>NUCLEOTIDE SEQUENCE [LARGE SCALE GENOMIC DNA]</scope>
    <source>
        <strain evidence="11">JCM 3369</strain>
    </source>
</reference>
<dbReference type="Pfam" id="PF09335">
    <property type="entry name" value="VTT_dom"/>
    <property type="match status" value="1"/>
</dbReference>
<name>A0ABW2CU08_9ACTN</name>
<evidence type="ECO:0000313" key="10">
    <source>
        <dbReference type="EMBL" id="MFC6884471.1"/>
    </source>
</evidence>
<comment type="caution">
    <text evidence="10">The sequence shown here is derived from an EMBL/GenBank/DDBJ whole genome shotgun (WGS) entry which is preliminary data.</text>
</comment>
<keyword evidence="6 7" id="KW-0472">Membrane</keyword>
<evidence type="ECO:0000256" key="4">
    <source>
        <dbReference type="ARBA" id="ARBA00022692"/>
    </source>
</evidence>
<protein>
    <submittedName>
        <fullName evidence="10">DedA family protein</fullName>
    </submittedName>
</protein>
<accession>A0ABW2CU08</accession>
<feature type="transmembrane region" description="Helical" evidence="7">
    <location>
        <begin position="172"/>
        <end position="193"/>
    </location>
</feature>
<evidence type="ECO:0000256" key="3">
    <source>
        <dbReference type="ARBA" id="ARBA00022475"/>
    </source>
</evidence>